<organism evidence="2 3">
    <name type="scientific">Stylosanthes scabra</name>
    <dbReference type="NCBI Taxonomy" id="79078"/>
    <lineage>
        <taxon>Eukaryota</taxon>
        <taxon>Viridiplantae</taxon>
        <taxon>Streptophyta</taxon>
        <taxon>Embryophyta</taxon>
        <taxon>Tracheophyta</taxon>
        <taxon>Spermatophyta</taxon>
        <taxon>Magnoliopsida</taxon>
        <taxon>eudicotyledons</taxon>
        <taxon>Gunneridae</taxon>
        <taxon>Pentapetalae</taxon>
        <taxon>rosids</taxon>
        <taxon>fabids</taxon>
        <taxon>Fabales</taxon>
        <taxon>Fabaceae</taxon>
        <taxon>Papilionoideae</taxon>
        <taxon>50 kb inversion clade</taxon>
        <taxon>dalbergioids sensu lato</taxon>
        <taxon>Dalbergieae</taxon>
        <taxon>Pterocarpus clade</taxon>
        <taxon>Stylosanthes</taxon>
    </lineage>
</organism>
<feature type="compositionally biased region" description="Basic and acidic residues" evidence="1">
    <location>
        <begin position="20"/>
        <end position="42"/>
    </location>
</feature>
<evidence type="ECO:0000313" key="3">
    <source>
        <dbReference type="Proteomes" id="UP001341840"/>
    </source>
</evidence>
<sequence length="131" mass="15226">MRVQNIQSEAYNHKHRRENWRRGRDEGRRKKNLDESAPKLEDQLRRFTDLKEEHEKAQAAQRTSKNIDDFKVVASAARRRHGAVSGGGRVAERRGRERRSRERRSHDAVDRGTRRRDTGTGGDGLVAVCRK</sequence>
<evidence type="ECO:0000313" key="2">
    <source>
        <dbReference type="EMBL" id="MED6127329.1"/>
    </source>
</evidence>
<name>A0ABU6RTR5_9FABA</name>
<protein>
    <submittedName>
        <fullName evidence="2">Uncharacterized protein</fullName>
    </submittedName>
</protein>
<comment type="caution">
    <text evidence="2">The sequence shown here is derived from an EMBL/GenBank/DDBJ whole genome shotgun (WGS) entry which is preliminary data.</text>
</comment>
<dbReference type="EMBL" id="JASCZI010031725">
    <property type="protein sequence ID" value="MED6127329.1"/>
    <property type="molecule type" value="Genomic_DNA"/>
</dbReference>
<feature type="compositionally biased region" description="Basic and acidic residues" evidence="1">
    <location>
        <begin position="104"/>
        <end position="118"/>
    </location>
</feature>
<reference evidence="2 3" key="1">
    <citation type="journal article" date="2023" name="Plants (Basel)">
        <title>Bridging the Gap: Combining Genomics and Transcriptomics Approaches to Understand Stylosanthes scabra, an Orphan Legume from the Brazilian Caatinga.</title>
        <authorList>
            <person name="Ferreira-Neto J.R.C."/>
            <person name="da Silva M.D."/>
            <person name="Binneck E."/>
            <person name="de Melo N.F."/>
            <person name="da Silva R.H."/>
            <person name="de Melo A.L.T.M."/>
            <person name="Pandolfi V."/>
            <person name="Bustamante F.O."/>
            <person name="Brasileiro-Vidal A.C."/>
            <person name="Benko-Iseppon A.M."/>
        </authorList>
    </citation>
    <scope>NUCLEOTIDE SEQUENCE [LARGE SCALE GENOMIC DNA]</scope>
    <source>
        <tissue evidence="2">Leaves</tissue>
    </source>
</reference>
<evidence type="ECO:0000256" key="1">
    <source>
        <dbReference type="SAM" id="MobiDB-lite"/>
    </source>
</evidence>
<feature type="compositionally biased region" description="Polar residues" evidence="1">
    <location>
        <begin position="1"/>
        <end position="10"/>
    </location>
</feature>
<feature type="region of interest" description="Disordered" evidence="1">
    <location>
        <begin position="77"/>
        <end position="131"/>
    </location>
</feature>
<feature type="region of interest" description="Disordered" evidence="1">
    <location>
        <begin position="1"/>
        <end position="42"/>
    </location>
</feature>
<proteinExistence type="predicted"/>
<accession>A0ABU6RTR5</accession>
<keyword evidence="3" id="KW-1185">Reference proteome</keyword>
<gene>
    <name evidence="2" type="ORF">PIB30_087054</name>
</gene>
<dbReference type="Proteomes" id="UP001341840">
    <property type="component" value="Unassembled WGS sequence"/>
</dbReference>